<comment type="caution">
    <text evidence="2">The sequence shown here is derived from an EMBL/GenBank/DDBJ whole genome shotgun (WGS) entry which is preliminary data.</text>
</comment>
<keyword evidence="1" id="KW-1133">Transmembrane helix</keyword>
<organism evidence="2 3">
    <name type="scientific">Snodgrassella alvi</name>
    <dbReference type="NCBI Taxonomy" id="1196083"/>
    <lineage>
        <taxon>Bacteria</taxon>
        <taxon>Pseudomonadati</taxon>
        <taxon>Pseudomonadota</taxon>
        <taxon>Betaproteobacteria</taxon>
        <taxon>Neisseriales</taxon>
        <taxon>Neisseriaceae</taxon>
        <taxon>Snodgrassella</taxon>
    </lineage>
</organism>
<dbReference type="Proteomes" id="UP000229434">
    <property type="component" value="Unassembled WGS sequence"/>
</dbReference>
<keyword evidence="1" id="KW-0472">Membrane</keyword>
<accession>A0A2N9XUH0</accession>
<feature type="transmembrane region" description="Helical" evidence="1">
    <location>
        <begin position="12"/>
        <end position="35"/>
    </location>
</feature>
<keyword evidence="1" id="KW-0812">Transmembrane</keyword>
<reference evidence="2 3" key="1">
    <citation type="journal article" date="2017" name="MBio">
        <title>Type VI secretion-mediated competition in the bee gut microbiome.</title>
        <authorList>
            <person name="Steele M.I."/>
            <person name="Kwong W.K."/>
            <person name="Powell J.E."/>
            <person name="Whiteley M."/>
            <person name="Moran N.A."/>
        </authorList>
    </citation>
    <scope>NUCLEOTIDE SEQUENCE [LARGE SCALE GENOMIC DNA]</scope>
    <source>
        <strain evidence="2 3">Nev3CBA3</strain>
    </source>
</reference>
<feature type="transmembrane region" description="Helical" evidence="1">
    <location>
        <begin position="146"/>
        <end position="165"/>
    </location>
</feature>
<evidence type="ECO:0000313" key="2">
    <source>
        <dbReference type="EMBL" id="PIT53012.1"/>
    </source>
</evidence>
<sequence length="182" mass="21479">MKFQRIYSGTLWVLDTIFFRLFAWYWLMGLFIQIFSYTEARDSMRKESMFPFEVAVFQADGSFEDISYTADRDVRPENTSYLAPVPNGHKKYDEYSSFSYQVIKQQPQQQLIQTVSKDDERTTWATYVATHDSIMPLTTRIYAFDYMPASAAAAFVVVQLLKCFIRYLVWRNQIRLSCSAEY</sequence>
<evidence type="ECO:0000313" key="3">
    <source>
        <dbReference type="Proteomes" id="UP000229434"/>
    </source>
</evidence>
<dbReference type="AlphaFoldDB" id="A0A2N9XUH0"/>
<name>A0A2N9XUH0_9NEIS</name>
<evidence type="ECO:0000256" key="1">
    <source>
        <dbReference type="SAM" id="Phobius"/>
    </source>
</evidence>
<dbReference type="EMBL" id="MEIS01000126">
    <property type="protein sequence ID" value="PIT53012.1"/>
    <property type="molecule type" value="Genomic_DNA"/>
</dbReference>
<proteinExistence type="predicted"/>
<protein>
    <submittedName>
        <fullName evidence="2">Uncharacterized protein</fullName>
    </submittedName>
</protein>
<gene>
    <name evidence="2" type="ORF">BHC49_12180</name>
</gene>